<dbReference type="Proteomes" id="UP001139366">
    <property type="component" value="Unassembled WGS sequence"/>
</dbReference>
<sequence length="142" mass="17023">MKKSLIPLFLIMYPVFIFAQTKEELEFTLRSIKGDFKITRIDSSKHFYTINALNESSMRILILQKKLKRKEYRNLNKESQFDKLVVGKSYYFNLENWFYNFAIVGSPNDQIIIDDKIIYDKQTSPYFVYETINLKGIYYLPK</sequence>
<accession>A0A9X1KRP9</accession>
<comment type="caution">
    <text evidence="1">The sequence shown here is derived from an EMBL/GenBank/DDBJ whole genome shotgun (WGS) entry which is preliminary data.</text>
</comment>
<dbReference type="AlphaFoldDB" id="A0A9X1KRP9"/>
<evidence type="ECO:0000313" key="2">
    <source>
        <dbReference type="Proteomes" id="UP001139366"/>
    </source>
</evidence>
<protein>
    <submittedName>
        <fullName evidence="1">Uncharacterized protein</fullName>
    </submittedName>
</protein>
<name>A0A9X1KRP9_9FLAO</name>
<organism evidence="1 2">
    <name type="scientific">Flavobacterium potami</name>
    <dbReference type="NCBI Taxonomy" id="2872310"/>
    <lineage>
        <taxon>Bacteria</taxon>
        <taxon>Pseudomonadati</taxon>
        <taxon>Bacteroidota</taxon>
        <taxon>Flavobacteriia</taxon>
        <taxon>Flavobacteriales</taxon>
        <taxon>Flavobacteriaceae</taxon>
        <taxon>Flavobacterium</taxon>
    </lineage>
</organism>
<evidence type="ECO:0000313" key="1">
    <source>
        <dbReference type="EMBL" id="MBZ4036684.1"/>
    </source>
</evidence>
<dbReference type="RefSeq" id="WP_223708740.1">
    <property type="nucleotide sequence ID" value="NZ_JAINUY010000006.1"/>
</dbReference>
<proteinExistence type="predicted"/>
<reference evidence="1 2" key="1">
    <citation type="journal article" date="2023" name="Antonie Van Leeuwenhoek">
        <title>Flavobacterium potami sp. nov., a multi-metal resistance genes harbouring bacterium isolated from shallow river silt.</title>
        <authorList>
            <person name="Li S."/>
            <person name="Mao S."/>
            <person name="Mu W."/>
            <person name="Guo B."/>
            <person name="Li C."/>
            <person name="Zhu Q."/>
            <person name="Hou X."/>
            <person name="Zhao Y."/>
            <person name="Wei S."/>
            <person name="Liu H."/>
            <person name="Liu A."/>
        </authorList>
    </citation>
    <scope>NUCLEOTIDE SEQUENCE [LARGE SCALE GENOMIC DNA]</scope>
    <source>
        <strain evidence="1 2">17A</strain>
    </source>
</reference>
<keyword evidence="2" id="KW-1185">Reference proteome</keyword>
<dbReference type="EMBL" id="JAINUY010000006">
    <property type="protein sequence ID" value="MBZ4036684.1"/>
    <property type="molecule type" value="Genomic_DNA"/>
</dbReference>
<gene>
    <name evidence="1" type="ORF">K6T82_18080</name>
</gene>